<evidence type="ECO:0000256" key="5">
    <source>
        <dbReference type="SAM" id="MobiDB-lite"/>
    </source>
</evidence>
<dbReference type="SMART" id="SM00015">
    <property type="entry name" value="IQ"/>
    <property type="match status" value="2"/>
</dbReference>
<evidence type="ECO:0000259" key="6">
    <source>
        <dbReference type="Pfam" id="PF13178"/>
    </source>
</evidence>
<dbReference type="GO" id="GO:0005516">
    <property type="term" value="F:calmodulin binding"/>
    <property type="evidence" value="ECO:0007669"/>
    <property type="project" value="UniProtKB-KW"/>
</dbReference>
<feature type="compositionally biased region" description="Basic residues" evidence="5">
    <location>
        <begin position="321"/>
        <end position="330"/>
    </location>
</feature>
<feature type="compositionally biased region" description="Polar residues" evidence="5">
    <location>
        <begin position="293"/>
        <end position="309"/>
    </location>
</feature>
<feature type="compositionally biased region" description="Polar residues" evidence="5">
    <location>
        <begin position="382"/>
        <end position="392"/>
    </location>
</feature>
<dbReference type="AlphaFoldDB" id="A0A1J7HKY6"/>
<dbReference type="OrthoDB" id="1298402at2759"/>
<comment type="subunit">
    <text evidence="3">Binds to multiple calmodulin (CaM) in the presence of Ca(2+) and CaM-like proteins.</text>
</comment>
<evidence type="ECO:0000256" key="4">
    <source>
        <dbReference type="ARBA" id="ARBA00045534"/>
    </source>
</evidence>
<comment type="similarity">
    <text evidence="2">Belongs to the IQD family.</text>
</comment>
<dbReference type="Gene3D" id="1.20.5.190">
    <property type="match status" value="1"/>
</dbReference>
<dbReference type="OMA" id="WFIKLYQ"/>
<evidence type="ECO:0000313" key="8">
    <source>
        <dbReference type="Proteomes" id="UP000188354"/>
    </source>
</evidence>
<dbReference type="Pfam" id="PF13178">
    <property type="entry name" value="DUF4005"/>
    <property type="match status" value="1"/>
</dbReference>
<dbReference type="CDD" id="cd23767">
    <property type="entry name" value="IQCD"/>
    <property type="match status" value="1"/>
</dbReference>
<dbReference type="InterPro" id="IPR027417">
    <property type="entry name" value="P-loop_NTPase"/>
</dbReference>
<keyword evidence="1" id="KW-0112">Calmodulin-binding</keyword>
<organism evidence="7 8">
    <name type="scientific">Lupinus angustifolius</name>
    <name type="common">Narrow-leaved blue lupine</name>
    <dbReference type="NCBI Taxonomy" id="3871"/>
    <lineage>
        <taxon>Eukaryota</taxon>
        <taxon>Viridiplantae</taxon>
        <taxon>Streptophyta</taxon>
        <taxon>Embryophyta</taxon>
        <taxon>Tracheophyta</taxon>
        <taxon>Spermatophyta</taxon>
        <taxon>Magnoliopsida</taxon>
        <taxon>eudicotyledons</taxon>
        <taxon>Gunneridae</taxon>
        <taxon>Pentapetalae</taxon>
        <taxon>rosids</taxon>
        <taxon>fabids</taxon>
        <taxon>Fabales</taxon>
        <taxon>Fabaceae</taxon>
        <taxon>Papilionoideae</taxon>
        <taxon>50 kb inversion clade</taxon>
        <taxon>genistoids sensu lato</taxon>
        <taxon>core genistoids</taxon>
        <taxon>Genisteae</taxon>
        <taxon>Lupinus</taxon>
    </lineage>
</organism>
<keyword evidence="8" id="KW-1185">Reference proteome</keyword>
<reference evidence="7 8" key="1">
    <citation type="journal article" date="2017" name="Plant Biotechnol. J.">
        <title>A comprehensive draft genome sequence for lupin (Lupinus angustifolius), an emerging health food: insights into plant-microbe interactions and legume evolution.</title>
        <authorList>
            <person name="Hane J.K."/>
            <person name="Ming Y."/>
            <person name="Kamphuis L.G."/>
            <person name="Nelson M.N."/>
            <person name="Garg G."/>
            <person name="Atkins C.A."/>
            <person name="Bayer P.E."/>
            <person name="Bravo A."/>
            <person name="Bringans S."/>
            <person name="Cannon S."/>
            <person name="Edwards D."/>
            <person name="Foley R."/>
            <person name="Gao L.L."/>
            <person name="Harrison M.J."/>
            <person name="Huang W."/>
            <person name="Hurgobin B."/>
            <person name="Li S."/>
            <person name="Liu C.W."/>
            <person name="McGrath A."/>
            <person name="Morahan G."/>
            <person name="Murray J."/>
            <person name="Weller J."/>
            <person name="Jian J."/>
            <person name="Singh K.B."/>
        </authorList>
    </citation>
    <scope>NUCLEOTIDE SEQUENCE [LARGE SCALE GENOMIC DNA]</scope>
    <source>
        <strain evidence="8">cv. Tanjil</strain>
        <tissue evidence="7">Whole plant</tissue>
    </source>
</reference>
<dbReference type="PROSITE" id="PS50096">
    <property type="entry name" value="IQ"/>
    <property type="match status" value="2"/>
</dbReference>
<dbReference type="InterPro" id="IPR025064">
    <property type="entry name" value="DUF4005"/>
</dbReference>
<dbReference type="KEGG" id="lang:109345769"/>
<name>A0A1J7HKY6_LUPAN</name>
<feature type="region of interest" description="Disordered" evidence="5">
    <location>
        <begin position="373"/>
        <end position="392"/>
    </location>
</feature>
<dbReference type="Gramene" id="OIW13535">
    <property type="protein sequence ID" value="OIW13535"/>
    <property type="gene ID" value="TanjilG_29276"/>
</dbReference>
<evidence type="ECO:0000256" key="1">
    <source>
        <dbReference type="ARBA" id="ARBA00022860"/>
    </source>
</evidence>
<dbReference type="PANTHER" id="PTHR32295">
    <property type="entry name" value="IQ-DOMAIN 5-RELATED"/>
    <property type="match status" value="1"/>
</dbReference>
<evidence type="ECO:0000313" key="7">
    <source>
        <dbReference type="EMBL" id="OIW13535.1"/>
    </source>
</evidence>
<dbReference type="EMBL" id="CM007364">
    <property type="protein sequence ID" value="OIW13535.1"/>
    <property type="molecule type" value="Genomic_DNA"/>
</dbReference>
<dbReference type="SUPFAM" id="SSF52540">
    <property type="entry name" value="P-loop containing nucleoside triphosphate hydrolases"/>
    <property type="match status" value="1"/>
</dbReference>
<dbReference type="InterPro" id="IPR000048">
    <property type="entry name" value="IQ_motif_EF-hand-BS"/>
</dbReference>
<proteinExistence type="inferred from homology"/>
<feature type="region of interest" description="Disordered" evidence="5">
    <location>
        <begin position="285"/>
        <end position="357"/>
    </location>
</feature>
<dbReference type="Pfam" id="PF00612">
    <property type="entry name" value="IQ"/>
    <property type="match status" value="2"/>
</dbReference>
<evidence type="ECO:0000256" key="3">
    <source>
        <dbReference type="ARBA" id="ARBA00024378"/>
    </source>
</evidence>
<sequence length="392" mass="44696">MGKAGKWIRNFLLGNKEEKYKKIDTFCSENMSASMMDSQIVSPNVKRRWSFGRLRGGSERKTSMLAGHKFSISFDSGDSARLQIQALLETQGSKSLPTALPQVSRYRRHKTAAAIKIQAGFRSYLARRALHALRGLVKLQALVRGHLVRKQTTATLRGMHALMAIQVRTRIHRIQMVEEANLHGKQPLQHREVPRHKGLTRKNKHSKGMSMDEMLEALKSRGSPVHHSHAKSMEHDHMTFYSNRMSVSKRKHQYKENTLNKAANSQENYRPIMSESNPTTIALSTSERHEMSHNQSWSPSYMSKTQSSRTKARSLSEPKQRPKKGMRHKNKSIESTDDLSTSLNGPRHSVSSESSHFNRRSFDQWITNLYGSTKDGRHESLGSITVNSDSYY</sequence>
<evidence type="ECO:0000256" key="2">
    <source>
        <dbReference type="ARBA" id="ARBA00024341"/>
    </source>
</evidence>
<feature type="domain" description="DUF4005" evidence="6">
    <location>
        <begin position="282"/>
        <end position="349"/>
    </location>
</feature>
<dbReference type="PANTHER" id="PTHR32295:SF263">
    <property type="entry name" value="DUF4005 DOMAIN-CONTAINING PROTEIN"/>
    <property type="match status" value="1"/>
</dbReference>
<dbReference type="STRING" id="3871.A0A1J7HKY6"/>
<gene>
    <name evidence="7" type="ORF">TanjilG_29276</name>
</gene>
<feature type="compositionally biased region" description="Polar residues" evidence="5">
    <location>
        <begin position="338"/>
        <end position="355"/>
    </location>
</feature>
<comment type="function">
    <text evidence="4">May be involved in cooperative interactions with calmodulins or calmodulin-like proteins. Recruits calmodulin proteins to microtubules, thus being a potential scaffold in cellular signaling and trafficking. May associate with nucleic acids and regulate gene expression at the transcriptional or post-transcriptional level.</text>
</comment>
<protein>
    <recommendedName>
        <fullName evidence="6">DUF4005 domain-containing protein</fullName>
    </recommendedName>
</protein>
<accession>A0A1J7HKY6</accession>
<dbReference type="Proteomes" id="UP000188354">
    <property type="component" value="Chromosome LG04"/>
</dbReference>